<dbReference type="OrthoDB" id="10042652at2759"/>
<feature type="transmembrane region" description="Helical" evidence="7">
    <location>
        <begin position="54"/>
        <end position="73"/>
    </location>
</feature>
<dbReference type="PANTHER" id="PTHR31158">
    <property type="entry name" value="DUAL OXIDASE 2"/>
    <property type="match status" value="1"/>
</dbReference>
<sequence length="329" mass="36841">MTLFNGVRPFYIHGRTSFVFAVTLLLVILVFLVIALTFLIILPGIRGKGRLYSFCRIVVSLFVGVIIVVANFTDDWESGYATVITPYKAFSNETITARVGLHVGLAGINVTLTGLPENQLNEVIDYNENFLWSFTMNYDKQYSMGLDRGLPYPIMYIAEKFHSQGPCLVLGQYRFSGHYAMAMMWVAFCAWIITNVLFCMPTIVYGGYMVLVTSTFMIFGVIAFATTQILPQCAIQFGATTLTTSLSSSFWLTLVTALLYFVLGVVVVTMDHCHPDKLKTFFMLDGDGDDDAEMNSGLINQSFTDGYQDVLYLNSMKDGFKNKDFVVHT</sequence>
<feature type="transmembrane region" description="Helical" evidence="7">
    <location>
        <begin position="179"/>
        <end position="198"/>
    </location>
</feature>
<organism evidence="8 9">
    <name type="scientific">Scyliorhinus torazame</name>
    <name type="common">Cloudy catshark</name>
    <name type="synonym">Catulus torazame</name>
    <dbReference type="NCBI Taxonomy" id="75743"/>
    <lineage>
        <taxon>Eukaryota</taxon>
        <taxon>Metazoa</taxon>
        <taxon>Chordata</taxon>
        <taxon>Craniata</taxon>
        <taxon>Vertebrata</taxon>
        <taxon>Chondrichthyes</taxon>
        <taxon>Elasmobranchii</taxon>
        <taxon>Galeomorphii</taxon>
        <taxon>Galeoidea</taxon>
        <taxon>Carcharhiniformes</taxon>
        <taxon>Scyliorhinidae</taxon>
        <taxon>Scyliorhinus</taxon>
    </lineage>
</organism>
<comment type="similarity">
    <text evidence="2">Belongs to the DUOXA family.</text>
</comment>
<proteinExistence type="inferred from homology"/>
<evidence type="ECO:0008006" key="10">
    <source>
        <dbReference type="Google" id="ProtNLM"/>
    </source>
</evidence>
<dbReference type="AlphaFoldDB" id="A0A401NS89"/>
<dbReference type="InterPro" id="IPR018469">
    <property type="entry name" value="Dual_oxidase_maturation_fac"/>
</dbReference>
<dbReference type="STRING" id="75743.A0A401NS89"/>
<reference evidence="8 9" key="1">
    <citation type="journal article" date="2018" name="Nat. Ecol. Evol.">
        <title>Shark genomes provide insights into elasmobranch evolution and the origin of vertebrates.</title>
        <authorList>
            <person name="Hara Y"/>
            <person name="Yamaguchi K"/>
            <person name="Onimaru K"/>
            <person name="Kadota M"/>
            <person name="Koyanagi M"/>
            <person name="Keeley SD"/>
            <person name="Tatsumi K"/>
            <person name="Tanaka K"/>
            <person name="Motone F"/>
            <person name="Kageyama Y"/>
            <person name="Nozu R"/>
            <person name="Adachi N"/>
            <person name="Nishimura O"/>
            <person name="Nakagawa R"/>
            <person name="Tanegashima C"/>
            <person name="Kiyatake I"/>
            <person name="Matsumoto R"/>
            <person name="Murakumo K"/>
            <person name="Nishida K"/>
            <person name="Terakita A"/>
            <person name="Kuratani S"/>
            <person name="Sato K"/>
            <person name="Hyodo S Kuraku.S."/>
        </authorList>
    </citation>
    <scope>NUCLEOTIDE SEQUENCE [LARGE SCALE GENOMIC DNA]</scope>
</reference>
<evidence type="ECO:0000256" key="3">
    <source>
        <dbReference type="ARBA" id="ARBA00022692"/>
    </source>
</evidence>
<dbReference type="GO" id="GO:0015031">
    <property type="term" value="P:protein transport"/>
    <property type="evidence" value="ECO:0007669"/>
    <property type="project" value="InterPro"/>
</dbReference>
<protein>
    <recommendedName>
        <fullName evidence="10">Dual oxidase maturation factor 2</fullName>
    </recommendedName>
</protein>
<evidence type="ECO:0000256" key="4">
    <source>
        <dbReference type="ARBA" id="ARBA00022989"/>
    </source>
</evidence>
<keyword evidence="5 7" id="KW-0472">Membrane</keyword>
<accession>A0A401NS89</accession>
<feature type="transmembrane region" description="Helical" evidence="7">
    <location>
        <begin position="205"/>
        <end position="230"/>
    </location>
</feature>
<dbReference type="Proteomes" id="UP000288216">
    <property type="component" value="Unassembled WGS sequence"/>
</dbReference>
<evidence type="ECO:0000256" key="5">
    <source>
        <dbReference type="ARBA" id="ARBA00023136"/>
    </source>
</evidence>
<evidence type="ECO:0000256" key="2">
    <source>
        <dbReference type="ARBA" id="ARBA00009816"/>
    </source>
</evidence>
<dbReference type="PANTHER" id="PTHR31158:SF1">
    <property type="entry name" value="DOXA1 FACTOR-RELATED"/>
    <property type="match status" value="1"/>
</dbReference>
<dbReference type="OMA" id="MHAFVIF"/>
<evidence type="ECO:0000256" key="1">
    <source>
        <dbReference type="ARBA" id="ARBA00004141"/>
    </source>
</evidence>
<evidence type="ECO:0000256" key="7">
    <source>
        <dbReference type="SAM" id="Phobius"/>
    </source>
</evidence>
<feature type="transmembrane region" description="Helical" evidence="7">
    <location>
        <begin position="250"/>
        <end position="270"/>
    </location>
</feature>
<feature type="transmembrane region" description="Helical" evidence="7">
    <location>
        <begin position="20"/>
        <end position="42"/>
    </location>
</feature>
<keyword evidence="9" id="KW-1185">Reference proteome</keyword>
<comment type="subcellular location">
    <subcellularLocation>
        <location evidence="1">Membrane</location>
        <topology evidence="1">Multi-pass membrane protein</topology>
    </subcellularLocation>
</comment>
<dbReference type="GO" id="GO:0005789">
    <property type="term" value="C:endoplasmic reticulum membrane"/>
    <property type="evidence" value="ECO:0007669"/>
    <property type="project" value="InterPro"/>
</dbReference>
<dbReference type="EMBL" id="BFAA01005378">
    <property type="protein sequence ID" value="GCB63717.1"/>
    <property type="molecule type" value="Genomic_DNA"/>
</dbReference>
<name>A0A401NS89_SCYTO</name>
<keyword evidence="3 7" id="KW-0812">Transmembrane</keyword>
<gene>
    <name evidence="8" type="ORF">scyTo_0011658</name>
</gene>
<comment type="caution">
    <text evidence="8">The sequence shown here is derived from an EMBL/GenBank/DDBJ whole genome shotgun (WGS) entry which is preliminary data.</text>
</comment>
<keyword evidence="6" id="KW-0325">Glycoprotein</keyword>
<evidence type="ECO:0000313" key="8">
    <source>
        <dbReference type="EMBL" id="GCB63717.1"/>
    </source>
</evidence>
<evidence type="ECO:0000256" key="6">
    <source>
        <dbReference type="ARBA" id="ARBA00023180"/>
    </source>
</evidence>
<evidence type="ECO:0000313" key="9">
    <source>
        <dbReference type="Proteomes" id="UP000288216"/>
    </source>
</evidence>
<dbReference type="Pfam" id="PF10204">
    <property type="entry name" value="DuoxA"/>
    <property type="match status" value="1"/>
</dbReference>
<keyword evidence="4 7" id="KW-1133">Transmembrane helix</keyword>